<dbReference type="EMBL" id="JAAQHG020000014">
    <property type="protein sequence ID" value="KAL1586509.1"/>
    <property type="molecule type" value="Genomic_DNA"/>
</dbReference>
<dbReference type="RefSeq" id="XP_069229614.1">
    <property type="nucleotide sequence ID" value="XM_069373885.1"/>
</dbReference>
<protein>
    <submittedName>
        <fullName evidence="1">Uncharacterized protein</fullName>
    </submittedName>
</protein>
<dbReference type="Proteomes" id="UP000803884">
    <property type="component" value="Unassembled WGS sequence"/>
</dbReference>
<gene>
    <name evidence="1" type="ORF">WHR41_05280</name>
</gene>
<reference evidence="1 2" key="1">
    <citation type="journal article" date="2020" name="Microbiol. Resour. Announc.">
        <title>Draft Genome Sequence of a Cladosporium Species Isolated from the Mesophotic Ascidian Didemnum maculosum.</title>
        <authorList>
            <person name="Gioti A."/>
            <person name="Siaperas R."/>
            <person name="Nikolaivits E."/>
            <person name="Le Goff G."/>
            <person name="Ouazzani J."/>
            <person name="Kotoulas G."/>
            <person name="Topakas E."/>
        </authorList>
    </citation>
    <scope>NUCLEOTIDE SEQUENCE [LARGE SCALE GENOMIC DNA]</scope>
    <source>
        <strain evidence="1 2">TM138-S3</strain>
    </source>
</reference>
<comment type="caution">
    <text evidence="1">The sequence shown here is derived from an EMBL/GenBank/DDBJ whole genome shotgun (WGS) entry which is preliminary data.</text>
</comment>
<name>A0AB34KN92_9PEZI</name>
<dbReference type="GeneID" id="96006723"/>
<accession>A0AB34KN92</accession>
<organism evidence="1 2">
    <name type="scientific">Cladosporium halotolerans</name>
    <dbReference type="NCBI Taxonomy" id="1052096"/>
    <lineage>
        <taxon>Eukaryota</taxon>
        <taxon>Fungi</taxon>
        <taxon>Dikarya</taxon>
        <taxon>Ascomycota</taxon>
        <taxon>Pezizomycotina</taxon>
        <taxon>Dothideomycetes</taxon>
        <taxon>Dothideomycetidae</taxon>
        <taxon>Cladosporiales</taxon>
        <taxon>Cladosporiaceae</taxon>
        <taxon>Cladosporium</taxon>
    </lineage>
</organism>
<dbReference type="AlphaFoldDB" id="A0AB34KN92"/>
<sequence>MGPIGDALGIISFLTELGEGSKGSISGTRLTIGVNREGDKDDDFYGRIRVVWGFDVYNNILGSSDMEIKLDQSREGASHDVLIHQVMGQEAQAAFIDIIASDDGICITHVTANFPEKGEPWTWTEDIGAACGQAWHYGSLQRGTTESGEPYFPKCTWIDTDGGVDIDKDPVPITNRQMKINLLAYGGDAAGKGLDYYCGATIFTHDNADPIAGPQTN</sequence>
<evidence type="ECO:0000313" key="1">
    <source>
        <dbReference type="EMBL" id="KAL1586509.1"/>
    </source>
</evidence>
<keyword evidence="2" id="KW-1185">Reference proteome</keyword>
<proteinExistence type="predicted"/>
<evidence type="ECO:0000313" key="2">
    <source>
        <dbReference type="Proteomes" id="UP000803884"/>
    </source>
</evidence>